<accession>A0A8B7Z097</accession>
<feature type="transmembrane region" description="Helical" evidence="14">
    <location>
        <begin position="104"/>
        <end position="130"/>
    </location>
</feature>
<evidence type="ECO:0000256" key="12">
    <source>
        <dbReference type="ARBA" id="ARBA00023180"/>
    </source>
</evidence>
<evidence type="ECO:0000256" key="8">
    <source>
        <dbReference type="ARBA" id="ARBA00023040"/>
    </source>
</evidence>
<evidence type="ECO:0000313" key="16">
    <source>
        <dbReference type="Proteomes" id="UP000694845"/>
    </source>
</evidence>
<dbReference type="InterPro" id="IPR017452">
    <property type="entry name" value="GPCR_Rhodpsn_7TM"/>
</dbReference>
<dbReference type="CDD" id="cd14969">
    <property type="entry name" value="7tmA_Opsins_type2_animals"/>
    <property type="match status" value="1"/>
</dbReference>
<reference evidence="17" key="1">
    <citation type="submission" date="2025-08" db="UniProtKB">
        <authorList>
            <consortium name="RefSeq"/>
        </authorList>
    </citation>
    <scope>IDENTIFICATION</scope>
</reference>
<dbReference type="PRINTS" id="PR01244">
    <property type="entry name" value="PEROPSIN"/>
</dbReference>
<dbReference type="InterPro" id="IPR050125">
    <property type="entry name" value="GPCR_opsins"/>
</dbReference>
<protein>
    <submittedName>
        <fullName evidence="17">Rhodopsin-like</fullName>
    </submittedName>
</protein>
<dbReference type="AlphaFoldDB" id="A0A8B7Z097"/>
<dbReference type="RefSeq" id="XP_022096856.1">
    <property type="nucleotide sequence ID" value="XM_022241164.1"/>
</dbReference>
<sequence>MAVTFPTASLLPIAGNGSQLGPHLSRSGYTCLAVYLAVVCLLSVAGNAVVIFLYARYQSLHNVVNIFLLNICVADIIVAVLGTPLSLASSVAGHWLFGSAGCSWYGFICTFSGCAQIVGIAAVSLQRFFFVVKPFVARRLTTGGALVCVGFTWAYSLVAALPPALGWSEFVLEGAGTSCSVNWQTGSRSYTFFIFVMILVLPLSIIVFSYSQVLVTVKKMAKCQVGNRRFRRADKKVTIMVVVMMITFMVSWSPYAILALYSAFGNSAYLPPLVTTLPAMFAKASTAYNPVIYFLLHDKFREALCYLLTCRRFERNLAIGPTTNPCKNNAILPSTLRAKLGFPLRAKSKGGEEKLQAVGSVRASLHPPGATV</sequence>
<keyword evidence="5" id="KW-0681">Retinal protein</keyword>
<keyword evidence="13" id="KW-0807">Transducer</keyword>
<dbReference type="SMART" id="SM01381">
    <property type="entry name" value="7TM_GPCR_Srsx"/>
    <property type="match status" value="1"/>
</dbReference>
<dbReference type="InterPro" id="IPR027430">
    <property type="entry name" value="Retinal_BS"/>
</dbReference>
<dbReference type="GO" id="GO:0009881">
    <property type="term" value="F:photoreceptor activity"/>
    <property type="evidence" value="ECO:0007669"/>
    <property type="project" value="UniProtKB-KW"/>
</dbReference>
<evidence type="ECO:0000313" key="17">
    <source>
        <dbReference type="RefSeq" id="XP_022096856.1"/>
    </source>
</evidence>
<dbReference type="InterPro" id="IPR002962">
    <property type="entry name" value="Peropsin"/>
</dbReference>
<feature type="transmembrane region" description="Helical" evidence="14">
    <location>
        <begin position="33"/>
        <end position="55"/>
    </location>
</feature>
<keyword evidence="9 14" id="KW-0472">Membrane</keyword>
<dbReference type="GO" id="GO:0007602">
    <property type="term" value="P:phototransduction"/>
    <property type="evidence" value="ECO:0007669"/>
    <property type="project" value="UniProtKB-KW"/>
</dbReference>
<evidence type="ECO:0000256" key="4">
    <source>
        <dbReference type="ARBA" id="ARBA00022692"/>
    </source>
</evidence>
<keyword evidence="3" id="KW-0716">Sensory transduction</keyword>
<evidence type="ECO:0000256" key="14">
    <source>
        <dbReference type="SAM" id="Phobius"/>
    </source>
</evidence>
<feature type="transmembrane region" description="Helical" evidence="14">
    <location>
        <begin position="192"/>
        <end position="217"/>
    </location>
</feature>
<dbReference type="GO" id="GO:0016020">
    <property type="term" value="C:membrane"/>
    <property type="evidence" value="ECO:0007669"/>
    <property type="project" value="UniProtKB-SubCell"/>
</dbReference>
<gene>
    <name evidence="17" type="primary">LOC110982614</name>
</gene>
<feature type="domain" description="G-protein coupled receptors family 1 profile" evidence="15">
    <location>
        <begin position="46"/>
        <end position="293"/>
    </location>
</feature>
<keyword evidence="8" id="KW-0297">G-protein coupled receptor</keyword>
<evidence type="ECO:0000256" key="7">
    <source>
        <dbReference type="ARBA" id="ARBA00022991"/>
    </source>
</evidence>
<dbReference type="PROSITE" id="PS50262">
    <property type="entry name" value="G_PROTEIN_RECEP_F1_2"/>
    <property type="match status" value="1"/>
</dbReference>
<keyword evidence="4 14" id="KW-0812">Transmembrane</keyword>
<keyword evidence="6 14" id="KW-1133">Transmembrane helix</keyword>
<evidence type="ECO:0000256" key="5">
    <source>
        <dbReference type="ARBA" id="ARBA00022925"/>
    </source>
</evidence>
<evidence type="ECO:0000256" key="6">
    <source>
        <dbReference type="ARBA" id="ARBA00022989"/>
    </source>
</evidence>
<keyword evidence="2" id="KW-0600">Photoreceptor protein</keyword>
<dbReference type="GO" id="GO:0007601">
    <property type="term" value="P:visual perception"/>
    <property type="evidence" value="ECO:0007669"/>
    <property type="project" value="InterPro"/>
</dbReference>
<organism evidence="16 17">
    <name type="scientific">Acanthaster planci</name>
    <name type="common">Crown-of-thorns starfish</name>
    <dbReference type="NCBI Taxonomy" id="133434"/>
    <lineage>
        <taxon>Eukaryota</taxon>
        <taxon>Metazoa</taxon>
        <taxon>Echinodermata</taxon>
        <taxon>Eleutherozoa</taxon>
        <taxon>Asterozoa</taxon>
        <taxon>Asteroidea</taxon>
        <taxon>Valvatacea</taxon>
        <taxon>Valvatida</taxon>
        <taxon>Acanthasteridae</taxon>
        <taxon>Acanthaster</taxon>
    </lineage>
</organism>
<dbReference type="GO" id="GO:0004930">
    <property type="term" value="F:G protein-coupled receptor activity"/>
    <property type="evidence" value="ECO:0007669"/>
    <property type="project" value="UniProtKB-KW"/>
</dbReference>
<feature type="transmembrane region" description="Helical" evidence="14">
    <location>
        <begin position="276"/>
        <end position="296"/>
    </location>
</feature>
<dbReference type="GeneID" id="110982614"/>
<dbReference type="Pfam" id="PF00001">
    <property type="entry name" value="7tm_1"/>
    <property type="match status" value="1"/>
</dbReference>
<dbReference type="PANTHER" id="PTHR24240">
    <property type="entry name" value="OPSIN"/>
    <property type="match status" value="1"/>
</dbReference>
<evidence type="ECO:0000256" key="2">
    <source>
        <dbReference type="ARBA" id="ARBA00022543"/>
    </source>
</evidence>
<keyword evidence="10" id="KW-1015">Disulfide bond</keyword>
<evidence type="ECO:0000256" key="10">
    <source>
        <dbReference type="ARBA" id="ARBA00023157"/>
    </source>
</evidence>
<evidence type="ECO:0000256" key="1">
    <source>
        <dbReference type="ARBA" id="ARBA00004141"/>
    </source>
</evidence>
<evidence type="ECO:0000256" key="11">
    <source>
        <dbReference type="ARBA" id="ARBA00023170"/>
    </source>
</evidence>
<keyword evidence="12" id="KW-0325">Glycoprotein</keyword>
<evidence type="ECO:0000256" key="13">
    <source>
        <dbReference type="ARBA" id="ARBA00023224"/>
    </source>
</evidence>
<comment type="subcellular location">
    <subcellularLocation>
        <location evidence="1">Membrane</location>
        <topology evidence="1">Multi-pass membrane protein</topology>
    </subcellularLocation>
</comment>
<evidence type="ECO:0000256" key="9">
    <source>
        <dbReference type="ARBA" id="ARBA00023136"/>
    </source>
</evidence>
<dbReference type="Proteomes" id="UP000694845">
    <property type="component" value="Unplaced"/>
</dbReference>
<keyword evidence="7" id="KW-0157">Chromophore</keyword>
<dbReference type="OrthoDB" id="5564849at2759"/>
<evidence type="ECO:0000259" key="15">
    <source>
        <dbReference type="PROSITE" id="PS50262"/>
    </source>
</evidence>
<feature type="transmembrane region" description="Helical" evidence="14">
    <location>
        <begin position="67"/>
        <end position="92"/>
    </location>
</feature>
<dbReference type="OMA" id="DWKTQTP"/>
<feature type="transmembrane region" description="Helical" evidence="14">
    <location>
        <begin position="237"/>
        <end position="264"/>
    </location>
</feature>
<dbReference type="SUPFAM" id="SSF81321">
    <property type="entry name" value="Family A G protein-coupled receptor-like"/>
    <property type="match status" value="1"/>
</dbReference>
<proteinExistence type="predicted"/>
<name>A0A8B7Z097_ACAPL</name>
<evidence type="ECO:0000256" key="3">
    <source>
        <dbReference type="ARBA" id="ARBA00022606"/>
    </source>
</evidence>
<keyword evidence="11" id="KW-0675">Receptor</keyword>
<dbReference type="InterPro" id="IPR000276">
    <property type="entry name" value="GPCR_Rhodpsn"/>
</dbReference>
<dbReference type="PROSITE" id="PS00238">
    <property type="entry name" value="OPSIN"/>
    <property type="match status" value="1"/>
</dbReference>
<keyword evidence="16" id="KW-1185">Reference proteome</keyword>
<dbReference type="KEGG" id="aplc:110982614"/>
<dbReference type="Gene3D" id="1.20.1070.10">
    <property type="entry name" value="Rhodopsin 7-helix transmembrane proteins"/>
    <property type="match status" value="1"/>
</dbReference>
<dbReference type="FunFam" id="1.20.1070.10:FF:000219">
    <property type="entry name" value="Opsin 5-like 2"/>
    <property type="match status" value="1"/>
</dbReference>
<dbReference type="PRINTS" id="PR00237">
    <property type="entry name" value="GPCRRHODOPSN"/>
</dbReference>
<feature type="transmembrane region" description="Helical" evidence="14">
    <location>
        <begin position="142"/>
        <end position="161"/>
    </location>
</feature>